<name>A0A4Y1R804_PRUDU</name>
<evidence type="ECO:0000256" key="1">
    <source>
        <dbReference type="ARBA" id="ARBA00006110"/>
    </source>
</evidence>
<evidence type="ECO:0000313" key="4">
    <source>
        <dbReference type="EMBL" id="BBH00146.1"/>
    </source>
</evidence>
<dbReference type="PANTHER" id="PTHR13191:SF0">
    <property type="entry name" value="RIBOSOMAL RNA-PROCESSING PROTEIN 7 HOMOLOG A-RELATED"/>
    <property type="match status" value="1"/>
</dbReference>
<organism evidence="4">
    <name type="scientific">Prunus dulcis</name>
    <name type="common">Almond</name>
    <name type="synonym">Amygdalus dulcis</name>
    <dbReference type="NCBI Taxonomy" id="3755"/>
    <lineage>
        <taxon>Eukaryota</taxon>
        <taxon>Viridiplantae</taxon>
        <taxon>Streptophyta</taxon>
        <taxon>Embryophyta</taxon>
        <taxon>Tracheophyta</taxon>
        <taxon>Spermatophyta</taxon>
        <taxon>Magnoliopsida</taxon>
        <taxon>eudicotyledons</taxon>
        <taxon>Gunneridae</taxon>
        <taxon>Pentapetalae</taxon>
        <taxon>rosids</taxon>
        <taxon>fabids</taxon>
        <taxon>Rosales</taxon>
        <taxon>Rosaceae</taxon>
        <taxon>Amygdaloideae</taxon>
        <taxon>Amygdaleae</taxon>
        <taxon>Prunus</taxon>
    </lineage>
</organism>
<feature type="compositionally biased region" description="Basic and acidic residues" evidence="2">
    <location>
        <begin position="121"/>
        <end position="132"/>
    </location>
</feature>
<feature type="compositionally biased region" description="Basic residues" evidence="2">
    <location>
        <begin position="101"/>
        <end position="119"/>
    </location>
</feature>
<dbReference type="GO" id="GO:0006364">
    <property type="term" value="P:rRNA processing"/>
    <property type="evidence" value="ECO:0007669"/>
    <property type="project" value="TreeGrafter"/>
</dbReference>
<feature type="compositionally biased region" description="Basic and acidic residues" evidence="2">
    <location>
        <begin position="287"/>
        <end position="297"/>
    </location>
</feature>
<proteinExistence type="inferred from homology"/>
<dbReference type="PANTHER" id="PTHR13191">
    <property type="entry name" value="RIBOSOMAL RNA PROCESSING PROTEIN 7-RELATED"/>
    <property type="match status" value="1"/>
</dbReference>
<dbReference type="Gene3D" id="6.10.250.1770">
    <property type="match status" value="1"/>
</dbReference>
<gene>
    <name evidence="4" type="ORF">Prudu_010065</name>
</gene>
<dbReference type="InterPro" id="IPR024326">
    <property type="entry name" value="RRP7_C"/>
</dbReference>
<reference evidence="4" key="1">
    <citation type="journal article" date="2019" name="Science">
        <title>Mutation of a bHLH transcription factor allowed almond domestication.</title>
        <authorList>
            <person name="Sanchez-Perez R."/>
            <person name="Pavan S."/>
            <person name="Mazzeo R."/>
            <person name="Moldovan C."/>
            <person name="Aiese Cigliano R."/>
            <person name="Del Cueto J."/>
            <person name="Ricciardi F."/>
            <person name="Lotti C."/>
            <person name="Ricciardi L."/>
            <person name="Dicenta F."/>
            <person name="Lopez-Marques R.L."/>
            <person name="Lindberg Moller B."/>
        </authorList>
    </citation>
    <scope>NUCLEOTIDE SEQUENCE</scope>
</reference>
<feature type="region of interest" description="Disordered" evidence="2">
    <location>
        <begin position="287"/>
        <end position="319"/>
    </location>
</feature>
<dbReference type="GO" id="GO:0032545">
    <property type="term" value="C:CURI complex"/>
    <property type="evidence" value="ECO:0007669"/>
    <property type="project" value="TreeGrafter"/>
</dbReference>
<feature type="domain" description="Ribosomal RNA-processing protein 7 C-terminal" evidence="3">
    <location>
        <begin position="263"/>
        <end position="386"/>
    </location>
</feature>
<dbReference type="GO" id="GO:0034456">
    <property type="term" value="C:UTP-C complex"/>
    <property type="evidence" value="ECO:0007669"/>
    <property type="project" value="TreeGrafter"/>
</dbReference>
<comment type="similarity">
    <text evidence="1">Belongs to the RRP7 family.</text>
</comment>
<dbReference type="AlphaFoldDB" id="A0A4Y1R804"/>
<dbReference type="GO" id="GO:0000028">
    <property type="term" value="P:ribosomal small subunit assembly"/>
    <property type="evidence" value="ECO:0007669"/>
    <property type="project" value="TreeGrafter"/>
</dbReference>
<feature type="compositionally biased region" description="Basic residues" evidence="2">
    <location>
        <begin position="170"/>
        <end position="180"/>
    </location>
</feature>
<dbReference type="Pfam" id="PF12923">
    <property type="entry name" value="RRP7"/>
    <property type="match status" value="1"/>
</dbReference>
<protein>
    <recommendedName>
        <fullName evidence="3">Ribosomal RNA-processing protein 7 C-terminal domain-containing protein</fullName>
    </recommendedName>
</protein>
<evidence type="ECO:0000256" key="2">
    <source>
        <dbReference type="SAM" id="MobiDB-lite"/>
    </source>
</evidence>
<dbReference type="EMBL" id="AP019299">
    <property type="protein sequence ID" value="BBH00146.1"/>
    <property type="molecule type" value="Genomic_DNA"/>
</dbReference>
<accession>A0A4Y1R804</accession>
<dbReference type="CDD" id="cd12951">
    <property type="entry name" value="RRP7_Rrp7A"/>
    <property type="match status" value="1"/>
</dbReference>
<feature type="compositionally biased region" description="Basic and acidic residues" evidence="2">
    <location>
        <begin position="64"/>
        <end position="100"/>
    </location>
</feature>
<feature type="region of interest" description="Disordered" evidence="2">
    <location>
        <begin position="208"/>
        <end position="232"/>
    </location>
</feature>
<sequence length="386" mass="44633">MKLKNFSHSSSYWFQLNPQIRRQSSLRSRKFGCLNSLKMGMKDKKRTNKNKKLAQTNLELIEKDKRSPIEMKKRKREKEINSDSRKVVHVSIEDKSAKAAKDKKKTKSPKKVKTKKTKNYKALESKQDHPNTETDDDFDVTNDDGVTDLSQFETQEENESAEVFIEAGKSKKAKKKKKREHVSSECGKSLEEGVEDDLVNCSKGISSISKKASKKKKRDVDSSKSKKTLERQVEADQDDVYLISSGDEDCARGMKKWVTEYHQRRPGLKVLQQRIDDFITAHDEKLEQERKEKEARAAEGGWTVVVHHKGRKKTTDAESGITVGSVAQAVVEDKVAKKKRTEVGLDFYRFQRKEAQRNEIMMLQSKFEQDKKRIQQLRAARKFRPY</sequence>
<dbReference type="InterPro" id="IPR040446">
    <property type="entry name" value="RRP7"/>
</dbReference>
<feature type="compositionally biased region" description="Acidic residues" evidence="2">
    <location>
        <begin position="133"/>
        <end position="146"/>
    </location>
</feature>
<evidence type="ECO:0000259" key="3">
    <source>
        <dbReference type="Pfam" id="PF12923"/>
    </source>
</evidence>
<feature type="compositionally biased region" description="Basic and acidic residues" evidence="2">
    <location>
        <begin position="218"/>
        <end position="232"/>
    </location>
</feature>
<feature type="region of interest" description="Disordered" evidence="2">
    <location>
        <begin position="64"/>
        <end position="189"/>
    </location>
</feature>